<dbReference type="AlphaFoldDB" id="A0A8J2K4D7"/>
<keyword evidence="3" id="KW-1185">Reference proteome</keyword>
<reference evidence="2" key="1">
    <citation type="submission" date="2021-06" db="EMBL/GenBank/DDBJ databases">
        <authorList>
            <person name="Hodson N. C."/>
            <person name="Mongue J. A."/>
            <person name="Jaron S. K."/>
        </authorList>
    </citation>
    <scope>NUCLEOTIDE SEQUENCE</scope>
</reference>
<proteinExistence type="predicted"/>
<feature type="non-terminal residue" evidence="2">
    <location>
        <position position="1"/>
    </location>
</feature>
<sequence length="109" mass="11262">MFRVKVKICILTENGDTHFCEPVLASFGVLASAQYGVPSQNYGAPQSAYGAPSQQGSPQYGPPPQQNYGPPISNSYSQPPPQQSYGGPTGTSGGGYGAPAAAPVIHKHV</sequence>
<evidence type="ECO:0000256" key="1">
    <source>
        <dbReference type="SAM" id="MobiDB-lite"/>
    </source>
</evidence>
<comment type="caution">
    <text evidence="2">The sequence shown here is derived from an EMBL/GenBank/DDBJ whole genome shotgun (WGS) entry which is preliminary data.</text>
</comment>
<name>A0A8J2K4D7_9HEXA</name>
<feature type="region of interest" description="Disordered" evidence="1">
    <location>
        <begin position="42"/>
        <end position="99"/>
    </location>
</feature>
<dbReference type="Proteomes" id="UP000708208">
    <property type="component" value="Unassembled WGS sequence"/>
</dbReference>
<protein>
    <submittedName>
        <fullName evidence="2">Uncharacterized protein</fullName>
    </submittedName>
</protein>
<accession>A0A8J2K4D7</accession>
<gene>
    <name evidence="2" type="ORF">AFUS01_LOCUS19751</name>
</gene>
<evidence type="ECO:0000313" key="3">
    <source>
        <dbReference type="Proteomes" id="UP000708208"/>
    </source>
</evidence>
<dbReference type="EMBL" id="CAJVCH010206787">
    <property type="protein sequence ID" value="CAG7731144.1"/>
    <property type="molecule type" value="Genomic_DNA"/>
</dbReference>
<organism evidence="2 3">
    <name type="scientific">Allacma fusca</name>
    <dbReference type="NCBI Taxonomy" id="39272"/>
    <lineage>
        <taxon>Eukaryota</taxon>
        <taxon>Metazoa</taxon>
        <taxon>Ecdysozoa</taxon>
        <taxon>Arthropoda</taxon>
        <taxon>Hexapoda</taxon>
        <taxon>Collembola</taxon>
        <taxon>Symphypleona</taxon>
        <taxon>Sminthuridae</taxon>
        <taxon>Allacma</taxon>
    </lineage>
</organism>
<evidence type="ECO:0000313" key="2">
    <source>
        <dbReference type="EMBL" id="CAG7731144.1"/>
    </source>
</evidence>
<feature type="compositionally biased region" description="Gly residues" evidence="1">
    <location>
        <begin position="87"/>
        <end position="97"/>
    </location>
</feature>
<feature type="compositionally biased region" description="Low complexity" evidence="1">
    <location>
        <begin position="66"/>
        <end position="77"/>
    </location>
</feature>